<evidence type="ECO:0000313" key="9">
    <source>
        <dbReference type="EMBL" id="KFO91855.1"/>
    </source>
</evidence>
<evidence type="ECO:0000313" key="10">
    <source>
        <dbReference type="Proteomes" id="UP000054064"/>
    </source>
</evidence>
<accession>A0A091HAW3</accession>
<dbReference type="InterPro" id="IPR011990">
    <property type="entry name" value="TPR-like_helical_dom_sf"/>
</dbReference>
<gene>
    <name evidence="9" type="ORF">N320_08840</name>
</gene>
<keyword evidence="10" id="KW-1185">Reference proteome</keyword>
<dbReference type="Gene3D" id="1.25.40.10">
    <property type="entry name" value="Tetratricopeptide repeat domain"/>
    <property type="match status" value="2"/>
</dbReference>
<dbReference type="GO" id="GO:0005930">
    <property type="term" value="C:axoneme"/>
    <property type="evidence" value="ECO:0007669"/>
    <property type="project" value="UniProtKB-SubCell"/>
</dbReference>
<keyword evidence="2" id="KW-0963">Cytoplasm</keyword>
<name>A0A091HAW3_BUCRH</name>
<comment type="subcellular location">
    <subcellularLocation>
        <location evidence="1">Cytoplasm</location>
        <location evidence="1">Cytoskeleton</location>
        <location evidence="1">Cilium axoneme</location>
    </subcellularLocation>
</comment>
<keyword evidence="4" id="KW-0802">TPR repeat</keyword>
<proteinExistence type="predicted"/>
<dbReference type="Proteomes" id="UP000054064">
    <property type="component" value="Unassembled WGS sequence"/>
</dbReference>
<evidence type="ECO:0000256" key="2">
    <source>
        <dbReference type="ARBA" id="ARBA00022490"/>
    </source>
</evidence>
<evidence type="ECO:0000256" key="3">
    <source>
        <dbReference type="ARBA" id="ARBA00022737"/>
    </source>
</evidence>
<dbReference type="PANTHER" id="PTHR23040:SF1">
    <property type="entry name" value="OUTER DYNEIN ARM-DOCKING COMPLEX SUBUNIT 4"/>
    <property type="match status" value="1"/>
</dbReference>
<dbReference type="PANTHER" id="PTHR23040">
    <property type="match status" value="1"/>
</dbReference>
<organism evidence="9 10">
    <name type="scientific">Buceros rhinoceros silvestris</name>
    <dbReference type="NCBI Taxonomy" id="175836"/>
    <lineage>
        <taxon>Eukaryota</taxon>
        <taxon>Metazoa</taxon>
        <taxon>Chordata</taxon>
        <taxon>Craniata</taxon>
        <taxon>Vertebrata</taxon>
        <taxon>Euteleostomi</taxon>
        <taxon>Archelosauria</taxon>
        <taxon>Archosauria</taxon>
        <taxon>Dinosauria</taxon>
        <taxon>Saurischia</taxon>
        <taxon>Theropoda</taxon>
        <taxon>Coelurosauria</taxon>
        <taxon>Aves</taxon>
        <taxon>Neognathae</taxon>
        <taxon>Neoaves</taxon>
        <taxon>Telluraves</taxon>
        <taxon>Coraciimorphae</taxon>
        <taxon>Bucerotiformes</taxon>
        <taxon>Bucerotidae</taxon>
        <taxon>Buceros</taxon>
    </lineage>
</organism>
<dbReference type="AlphaFoldDB" id="A0A091HAW3"/>
<keyword evidence="3" id="KW-0677">Repeat</keyword>
<dbReference type="EMBL" id="KL528050">
    <property type="protein sequence ID" value="KFO91855.1"/>
    <property type="molecule type" value="Genomic_DNA"/>
</dbReference>
<evidence type="ECO:0000256" key="1">
    <source>
        <dbReference type="ARBA" id="ARBA00004430"/>
    </source>
</evidence>
<sequence length="385" mass="44068">ALKLRTGDKHGLAARSKCYLKLGDTENALKDAEASLQDDKTFSEGLYQKAETLYTMGDFEFALVFYHRGCRLRPDLEKFRLGIEKSQEAIVNCVGSPSSVKLRNTGELCFTSRQAESKKANQKLQIRLTKDQKWARKQKPVRNPKTEQQLLGELYTHKTYLETLLKDEDLMESSTKQGIKVADLVLSGISYLETRSEFWQQQKPIYARVRERRLKQQQWVRDKKRKPAEVGRYIEQSLEDIDTLLAGENPEESCKKAERLLKTIQGWPDDEVPSKTELIGNLHSCIGHAQLEMGQAEAALQSHRMALASARQHNQPEAVSRALDSIGRVYTIMGRFQEDVDTWEEKIPMAKSSLEKTWLFHEIGRSYLELNKAEAAQSYGQKSLQ</sequence>
<evidence type="ECO:0000256" key="8">
    <source>
        <dbReference type="ARBA" id="ARBA00034143"/>
    </source>
</evidence>
<protein>
    <recommendedName>
        <fullName evidence="7">Outer dynein arm-docking complex subunit 4</fullName>
    </recommendedName>
    <alternativeName>
        <fullName evidence="8">Tetratricopeptide repeat protein 25</fullName>
    </alternativeName>
</protein>
<dbReference type="InterPro" id="IPR019734">
    <property type="entry name" value="TPR_rpt"/>
</dbReference>
<dbReference type="SMART" id="SM00028">
    <property type="entry name" value="TPR"/>
    <property type="match status" value="2"/>
</dbReference>
<feature type="non-terminal residue" evidence="9">
    <location>
        <position position="385"/>
    </location>
</feature>
<dbReference type="SUPFAM" id="SSF48452">
    <property type="entry name" value="TPR-like"/>
    <property type="match status" value="1"/>
</dbReference>
<feature type="non-terminal residue" evidence="9">
    <location>
        <position position="1"/>
    </location>
</feature>
<evidence type="ECO:0000256" key="5">
    <source>
        <dbReference type="ARBA" id="ARBA00023212"/>
    </source>
</evidence>
<evidence type="ECO:0000256" key="4">
    <source>
        <dbReference type="ARBA" id="ARBA00022803"/>
    </source>
</evidence>
<evidence type="ECO:0000256" key="6">
    <source>
        <dbReference type="ARBA" id="ARBA00023273"/>
    </source>
</evidence>
<reference evidence="9 10" key="1">
    <citation type="submission" date="2014-04" db="EMBL/GenBank/DDBJ databases">
        <title>Genome evolution of avian class.</title>
        <authorList>
            <person name="Zhang G."/>
            <person name="Li C."/>
        </authorList>
    </citation>
    <scope>NUCLEOTIDE SEQUENCE [LARGE SCALE GENOMIC DNA]</scope>
    <source>
        <strain evidence="9">BGI_N320</strain>
    </source>
</reference>
<evidence type="ECO:0000256" key="7">
    <source>
        <dbReference type="ARBA" id="ARBA00034139"/>
    </source>
</evidence>
<dbReference type="InterPro" id="IPR040111">
    <property type="entry name" value="ODAD4"/>
</dbReference>
<keyword evidence="5" id="KW-0206">Cytoskeleton</keyword>
<keyword evidence="6" id="KW-0966">Cell projection</keyword>